<dbReference type="RefSeq" id="WP_311794658.1">
    <property type="nucleotide sequence ID" value="NZ_JALDYZ010000016.1"/>
</dbReference>
<keyword evidence="2" id="KW-1185">Reference proteome</keyword>
<dbReference type="EMBL" id="JALDYZ010000016">
    <property type="protein sequence ID" value="MDI7924589.1"/>
    <property type="molecule type" value="Genomic_DNA"/>
</dbReference>
<evidence type="ECO:0000313" key="1">
    <source>
        <dbReference type="EMBL" id="MDI7924589.1"/>
    </source>
</evidence>
<name>A0AAE3QJZ0_9HYPH</name>
<evidence type="ECO:0000313" key="2">
    <source>
        <dbReference type="Proteomes" id="UP001161580"/>
    </source>
</evidence>
<comment type="caution">
    <text evidence="1">The sequence shown here is derived from an EMBL/GenBank/DDBJ whole genome shotgun (WGS) entry which is preliminary data.</text>
</comment>
<dbReference type="Proteomes" id="UP001161580">
    <property type="component" value="Unassembled WGS sequence"/>
</dbReference>
<dbReference type="AlphaFoldDB" id="A0AAE3QJZ0"/>
<gene>
    <name evidence="1" type="ORF">MRS75_21225</name>
</gene>
<accession>A0AAE3QJZ0</accession>
<reference evidence="1" key="1">
    <citation type="submission" date="2022-03" db="EMBL/GenBank/DDBJ databases">
        <title>Fererhizobium litorale gen. nov., sp. nov., isolated from sandy sediments of the Sea of Japan seashore.</title>
        <authorList>
            <person name="Romanenko L."/>
            <person name="Kurilenko V."/>
            <person name="Otstavnykh N."/>
            <person name="Svetashev V."/>
            <person name="Tekutyeva L."/>
            <person name="Isaeva M."/>
            <person name="Mikhailov V."/>
        </authorList>
    </citation>
    <scope>NUCLEOTIDE SEQUENCE</scope>
    <source>
        <strain evidence="1">KMM 9576</strain>
    </source>
</reference>
<protein>
    <submittedName>
        <fullName evidence="1">Uncharacterized protein</fullName>
    </submittedName>
</protein>
<sequence>MTTPSNAPAGAAAVADVVATAVATATPGGSHADGYKAASERLGAIMSADGIKGDGKRMAAALELAQQSPGMTAEAITAFVTTNVAASAATTPAPQGGQASGYEQQRLAAANLAQPSPAGADASKAGIDRNAIFAARRAAV</sequence>
<proteinExistence type="predicted"/>
<organism evidence="1 2">
    <name type="scientific">Ferirhizobium litorale</name>
    <dbReference type="NCBI Taxonomy" id="2927786"/>
    <lineage>
        <taxon>Bacteria</taxon>
        <taxon>Pseudomonadati</taxon>
        <taxon>Pseudomonadota</taxon>
        <taxon>Alphaproteobacteria</taxon>
        <taxon>Hyphomicrobiales</taxon>
        <taxon>Rhizobiaceae</taxon>
        <taxon>Ferirhizobium</taxon>
    </lineage>
</organism>